<dbReference type="AlphaFoldDB" id="A0A328VDI0"/>
<dbReference type="InterPro" id="IPR009078">
    <property type="entry name" value="Ferritin-like_SF"/>
</dbReference>
<dbReference type="GO" id="GO:0016491">
    <property type="term" value="F:oxidoreductase activity"/>
    <property type="evidence" value="ECO:0007669"/>
    <property type="project" value="InterPro"/>
</dbReference>
<organism evidence="3 4">
    <name type="scientific">Thermogemmatispora tikiterensis</name>
    <dbReference type="NCBI Taxonomy" id="1825093"/>
    <lineage>
        <taxon>Bacteria</taxon>
        <taxon>Bacillati</taxon>
        <taxon>Chloroflexota</taxon>
        <taxon>Ktedonobacteria</taxon>
        <taxon>Thermogemmatisporales</taxon>
        <taxon>Thermogemmatisporaceae</taxon>
        <taxon>Thermogemmatispora</taxon>
    </lineage>
</organism>
<gene>
    <name evidence="3" type="ORF">A4R35_09695</name>
</gene>
<dbReference type="Proteomes" id="UP000248706">
    <property type="component" value="Unassembled WGS sequence"/>
</dbReference>
<dbReference type="Pfam" id="PF00268">
    <property type="entry name" value="Ribonuc_red_sm"/>
    <property type="match status" value="1"/>
</dbReference>
<dbReference type="SUPFAM" id="SSF55718">
    <property type="entry name" value="SCP-like"/>
    <property type="match status" value="1"/>
</dbReference>
<name>A0A328VDI0_9CHLR</name>
<dbReference type="RefSeq" id="WP_112428860.1">
    <property type="nucleotide sequence ID" value="NZ_MCIF01000002.1"/>
</dbReference>
<protein>
    <recommendedName>
        <fullName evidence="2">SCP2 domain-containing protein</fullName>
    </recommendedName>
</protein>
<dbReference type="InterPro" id="IPR036527">
    <property type="entry name" value="SCP2_sterol-bd_dom_sf"/>
</dbReference>
<proteinExistence type="predicted"/>
<dbReference type="InterPro" id="IPR003033">
    <property type="entry name" value="SCP2_sterol-bd_dom"/>
</dbReference>
<evidence type="ECO:0000259" key="2">
    <source>
        <dbReference type="Pfam" id="PF02036"/>
    </source>
</evidence>
<comment type="caution">
    <text evidence="3">The sequence shown here is derived from an EMBL/GenBank/DDBJ whole genome shotgun (WGS) entry which is preliminary data.</text>
</comment>
<keyword evidence="4" id="KW-1185">Reference proteome</keyword>
<accession>A0A328VDI0</accession>
<dbReference type="OrthoDB" id="5500270at2"/>
<dbReference type="InterPro" id="IPR000358">
    <property type="entry name" value="RNR_small_fam"/>
</dbReference>
<dbReference type="Gene3D" id="1.10.620.20">
    <property type="entry name" value="Ribonucleotide Reductase, subunit A"/>
    <property type="match status" value="1"/>
</dbReference>
<evidence type="ECO:0000313" key="3">
    <source>
        <dbReference type="EMBL" id="RAQ95808.1"/>
    </source>
</evidence>
<dbReference type="Gene3D" id="3.30.1050.10">
    <property type="entry name" value="SCP2 sterol-binding domain"/>
    <property type="match status" value="1"/>
</dbReference>
<dbReference type="EMBL" id="MCIF01000002">
    <property type="protein sequence ID" value="RAQ95808.1"/>
    <property type="molecule type" value="Genomic_DNA"/>
</dbReference>
<sequence length="436" mass="49776">MTTEPAQQEGFIDVDSEQTPPVEKDRLYRLWEEGNWSAKALDFSQDALDWREKHGERERAAILWNCSMFLDGEESVTLTLAPFVEPAPRPEDKIFLATQIADEARHHVFFDRFIREVCQLGQDISTTLSAVRPHLSWGFVQVFTELDRAAERLRRNPHSLPLLAQGVVLYHIVIEGMLAHTGQHFLREYTTRTGLLPALGRGIFFVSRDESRHIAFGIQLLRELVSKDRRCKEAAIAMLNRILAWTAGVLAPPNHDWSYITCLGFTPQEMFAFGLRSLHTKLRRAGIDPHEVSELAKLGLDDPFEVQAERIIKFIEGGVLGTGDAPHVTEETMETIFTSMRLVASWSQQRSKPIRASIQWLFDDMQPRYLKLEPGEPPVTGVGRLENPRLTLRCSASDWARLSSRRLNQRQAVLSRRLRISGDWRLALELPRLLAV</sequence>
<comment type="cofactor">
    <cofactor evidence="1">
        <name>Fe cation</name>
        <dbReference type="ChEBI" id="CHEBI:24875"/>
    </cofactor>
</comment>
<dbReference type="InterPro" id="IPR012348">
    <property type="entry name" value="RNR-like"/>
</dbReference>
<feature type="domain" description="SCP2" evidence="2">
    <location>
        <begin position="345"/>
        <end position="434"/>
    </location>
</feature>
<evidence type="ECO:0000256" key="1">
    <source>
        <dbReference type="ARBA" id="ARBA00001962"/>
    </source>
</evidence>
<dbReference type="GO" id="GO:0009263">
    <property type="term" value="P:deoxyribonucleotide biosynthetic process"/>
    <property type="evidence" value="ECO:0007669"/>
    <property type="project" value="InterPro"/>
</dbReference>
<evidence type="ECO:0000313" key="4">
    <source>
        <dbReference type="Proteomes" id="UP000248706"/>
    </source>
</evidence>
<dbReference type="SUPFAM" id="SSF47240">
    <property type="entry name" value="Ferritin-like"/>
    <property type="match status" value="1"/>
</dbReference>
<reference evidence="3 4" key="1">
    <citation type="submission" date="2016-08" db="EMBL/GenBank/DDBJ databases">
        <title>Analysis of Carbohydrate Active Enzymes in Thermogemmatispora T81 Reveals Carbohydrate Degradation Ability.</title>
        <authorList>
            <person name="Tomazini A."/>
            <person name="Lal S."/>
            <person name="Stott M."/>
            <person name="Henrissat B."/>
            <person name="Polikarpov I."/>
            <person name="Sparling R."/>
            <person name="Levin D.B."/>
        </authorList>
    </citation>
    <scope>NUCLEOTIDE SEQUENCE [LARGE SCALE GENOMIC DNA]</scope>
    <source>
        <strain evidence="3 4">T81</strain>
    </source>
</reference>
<dbReference type="Pfam" id="PF02036">
    <property type="entry name" value="SCP2"/>
    <property type="match status" value="1"/>
</dbReference>